<dbReference type="RefSeq" id="XP_010509259.1">
    <property type="nucleotide sequence ID" value="XM_010510957.1"/>
</dbReference>
<feature type="compositionally biased region" description="Low complexity" evidence="1">
    <location>
        <begin position="257"/>
        <end position="268"/>
    </location>
</feature>
<reference evidence="2" key="2">
    <citation type="journal article" date="2014" name="Nat. Commun.">
        <title>The emerging biofuel crop Camelina sativa retains a highly undifferentiated hexaploid genome structure.</title>
        <authorList>
            <person name="Kagale S."/>
            <person name="Koh C."/>
            <person name="Nixon J."/>
            <person name="Bollina V."/>
            <person name="Clarke W.E."/>
            <person name="Tuteja R."/>
            <person name="Spillane C."/>
            <person name="Robinson S.J."/>
            <person name="Links M.G."/>
            <person name="Clarke C."/>
            <person name="Higgins E.E."/>
            <person name="Huebert T."/>
            <person name="Sharpe A.G."/>
            <person name="Parkin I.A."/>
        </authorList>
    </citation>
    <scope>NUCLEOTIDE SEQUENCE [LARGE SCALE GENOMIC DNA]</scope>
    <source>
        <strain evidence="2">r\DH55</strain>
    </source>
</reference>
<gene>
    <name evidence="3 4 5 6" type="primary">LOC104785696</name>
</gene>
<name>A0ABM0Z1V9_CAMSA</name>
<evidence type="ECO:0000313" key="2">
    <source>
        <dbReference type="Proteomes" id="UP000694864"/>
    </source>
</evidence>
<dbReference type="PANTHER" id="PTHR31390">
    <property type="entry name" value="EXPRESSED PROTEIN"/>
    <property type="match status" value="1"/>
</dbReference>
<dbReference type="Pfam" id="PF12043">
    <property type="entry name" value="DUF3527"/>
    <property type="match status" value="1"/>
</dbReference>
<evidence type="ECO:0000256" key="1">
    <source>
        <dbReference type="SAM" id="MobiDB-lite"/>
    </source>
</evidence>
<feature type="compositionally biased region" description="Basic and acidic residues" evidence="1">
    <location>
        <begin position="9"/>
        <end position="31"/>
    </location>
</feature>
<sequence>MVRQQRASKVHEDRYPSCQGKDESVKHDMLDPPRYLRRTREDFRGKALSFGVLDWKQLEKWKDTNAEGSKGSSCCSFEETAASSLELDLSTGVVKRLEVDLKSQQHMRNHSFSLRSQAYSDAMDADTVMRMDQKGKNDHQLLSMKQKEHQASPSKRLVEKELSNASDLSSCISPGSETSSKLLSEVSSTVGCQDRRRDVEGGCSSPVTVVERNQNFVEKPSLLDQNIHILTSKKGRDASPNRRFSFSFSQMSRSFSSKESSSHASAKSGPLTFNDSVYPNHHQTRTKPKGHSRTRSGPILIPKTEKRNVPLQVASKPSKTTPSTMEKPYKQCSSRVHALLQFTLRKGINLFQFVVGDNNSNNVLAATMKSSDSSTRSYTLYTVNEVKNKSGNWLGRNKNEHPFVHTTIGHIKTVTSSTSSYSSIHKSESVLFGPSTNEEELAAIVQTRNMSQRHSRTTIILPSGVHTLPKDSNDAPLPLIERWKSGRACDCGGWDIGCKLRVISKDHSKSHTFTSSFQLFDQERDEPAFKIVSHGDELHSVEFGSSISLLEAFFISLAVTSHQSWCQKEEEEEAVLIGDGLLKRETPAKYATNPPVSPIGRV</sequence>
<dbReference type="RefSeq" id="XP_010509256.1">
    <property type="nucleotide sequence ID" value="XM_010510954.1"/>
</dbReference>
<reference evidence="3 4" key="3">
    <citation type="submission" date="2025-05" db="UniProtKB">
        <authorList>
            <consortium name="RefSeq"/>
        </authorList>
    </citation>
    <scope>IDENTIFICATION</scope>
    <source>
        <tissue evidence="3 4">Leaf</tissue>
    </source>
</reference>
<dbReference type="RefSeq" id="XP_010509257.1">
    <property type="nucleotide sequence ID" value="XM_010510955.2"/>
</dbReference>
<dbReference type="GeneID" id="104785696"/>
<protein>
    <submittedName>
        <fullName evidence="3 4">Uncharacterized protein LOC104785696</fullName>
    </submittedName>
</protein>
<evidence type="ECO:0000313" key="3">
    <source>
        <dbReference type="RefSeq" id="XP_010509256.1"/>
    </source>
</evidence>
<feature type="compositionally biased region" description="Basic residues" evidence="1">
    <location>
        <begin position="282"/>
        <end position="294"/>
    </location>
</feature>
<reference evidence="2" key="1">
    <citation type="journal article" date="1997" name="Nucleic Acids Res.">
        <title>tRNAscan-SE: a program for improved detection of transfer RNA genes in genomic sequence.</title>
        <authorList>
            <person name="Lowe T.M."/>
            <person name="Eddy S.R."/>
        </authorList>
    </citation>
    <scope>NUCLEOTIDE SEQUENCE [LARGE SCALE GENOMIC DNA]</scope>
    <source>
        <strain evidence="2">r\DH55</strain>
    </source>
</reference>
<organism evidence="2 4">
    <name type="scientific">Camelina sativa</name>
    <name type="common">False flax</name>
    <name type="synonym">Myagrum sativum</name>
    <dbReference type="NCBI Taxonomy" id="90675"/>
    <lineage>
        <taxon>Eukaryota</taxon>
        <taxon>Viridiplantae</taxon>
        <taxon>Streptophyta</taxon>
        <taxon>Embryophyta</taxon>
        <taxon>Tracheophyta</taxon>
        <taxon>Spermatophyta</taxon>
        <taxon>Magnoliopsida</taxon>
        <taxon>eudicotyledons</taxon>
        <taxon>Gunneridae</taxon>
        <taxon>Pentapetalae</taxon>
        <taxon>rosids</taxon>
        <taxon>malvids</taxon>
        <taxon>Brassicales</taxon>
        <taxon>Brassicaceae</taxon>
        <taxon>Camelineae</taxon>
        <taxon>Camelina</taxon>
    </lineage>
</organism>
<dbReference type="InterPro" id="IPR021916">
    <property type="entry name" value="DUF3527"/>
</dbReference>
<accession>A0ABM0Z1V9</accession>
<feature type="compositionally biased region" description="Polar residues" evidence="1">
    <location>
        <begin position="315"/>
        <end position="324"/>
    </location>
</feature>
<dbReference type="RefSeq" id="XP_010509258.1">
    <property type="nucleotide sequence ID" value="XM_010510956.1"/>
</dbReference>
<proteinExistence type="predicted"/>
<evidence type="ECO:0000313" key="5">
    <source>
        <dbReference type="RefSeq" id="XP_010509258.1"/>
    </source>
</evidence>
<feature type="region of interest" description="Disordered" evidence="1">
    <location>
        <begin position="257"/>
        <end position="329"/>
    </location>
</feature>
<feature type="region of interest" description="Disordered" evidence="1">
    <location>
        <begin position="1"/>
        <end position="31"/>
    </location>
</feature>
<keyword evidence="2" id="KW-1185">Reference proteome</keyword>
<evidence type="ECO:0000313" key="6">
    <source>
        <dbReference type="RefSeq" id="XP_010509259.1"/>
    </source>
</evidence>
<dbReference type="Proteomes" id="UP000694864">
    <property type="component" value="Chromosome 5"/>
</dbReference>
<evidence type="ECO:0000313" key="4">
    <source>
        <dbReference type="RefSeq" id="XP_010509257.1"/>
    </source>
</evidence>
<dbReference type="PANTHER" id="PTHR31390:SF15">
    <property type="entry name" value="TUBBY C-TERMINAL DOMAIN-CONTAINING PROTEIN"/>
    <property type="match status" value="1"/>
</dbReference>